<dbReference type="Gene3D" id="2.60.120.10">
    <property type="entry name" value="Jelly Rolls"/>
    <property type="match status" value="1"/>
</dbReference>
<evidence type="ECO:0000313" key="5">
    <source>
        <dbReference type="EMBL" id="KHS57745.1"/>
    </source>
</evidence>
<dbReference type="SUPFAM" id="SSF46785">
    <property type="entry name" value="Winged helix' DNA-binding domain"/>
    <property type="match status" value="1"/>
</dbReference>
<evidence type="ECO:0000256" key="1">
    <source>
        <dbReference type="ARBA" id="ARBA00023015"/>
    </source>
</evidence>
<dbReference type="EMBL" id="JWHR01000064">
    <property type="protein sequence ID" value="KHS57745.1"/>
    <property type="molecule type" value="Genomic_DNA"/>
</dbReference>
<dbReference type="GO" id="GO:0006355">
    <property type="term" value="P:regulation of DNA-templated transcription"/>
    <property type="evidence" value="ECO:0007669"/>
    <property type="project" value="InterPro"/>
</dbReference>
<dbReference type="PROSITE" id="PS50042">
    <property type="entry name" value="CNMP_BINDING_3"/>
    <property type="match status" value="1"/>
</dbReference>
<dbReference type="OrthoDB" id="9774616at2"/>
<dbReference type="GO" id="GO:0003677">
    <property type="term" value="F:DNA binding"/>
    <property type="evidence" value="ECO:0007669"/>
    <property type="project" value="UniProtKB-KW"/>
</dbReference>
<feature type="domain" description="Cyclic nucleotide-binding" evidence="4">
    <location>
        <begin position="18"/>
        <end position="122"/>
    </location>
</feature>
<dbReference type="Pfam" id="PF13545">
    <property type="entry name" value="HTH_Crp_2"/>
    <property type="match status" value="1"/>
</dbReference>
<dbReference type="AlphaFoldDB" id="A0A0B3WT65"/>
<evidence type="ECO:0000256" key="2">
    <source>
        <dbReference type="ARBA" id="ARBA00023125"/>
    </source>
</evidence>
<dbReference type="SUPFAM" id="SSF51206">
    <property type="entry name" value="cAMP-binding domain-like"/>
    <property type="match status" value="1"/>
</dbReference>
<organism evidence="5 6">
    <name type="scientific">Terrisporobacter othiniensis</name>
    <dbReference type="NCBI Taxonomy" id="1577792"/>
    <lineage>
        <taxon>Bacteria</taxon>
        <taxon>Bacillati</taxon>
        <taxon>Bacillota</taxon>
        <taxon>Clostridia</taxon>
        <taxon>Peptostreptococcales</taxon>
        <taxon>Peptostreptococcaceae</taxon>
        <taxon>Terrisporobacter</taxon>
    </lineage>
</organism>
<comment type="caution">
    <text evidence="5">The sequence shown here is derived from an EMBL/GenBank/DDBJ whole genome shotgun (WGS) entry which is preliminary data.</text>
</comment>
<dbReference type="Proteomes" id="UP000031189">
    <property type="component" value="Unassembled WGS sequence"/>
</dbReference>
<dbReference type="Pfam" id="PF00027">
    <property type="entry name" value="cNMP_binding"/>
    <property type="match status" value="1"/>
</dbReference>
<keyword evidence="6" id="KW-1185">Reference proteome</keyword>
<dbReference type="InterPro" id="IPR014710">
    <property type="entry name" value="RmlC-like_jellyroll"/>
</dbReference>
<evidence type="ECO:0000256" key="3">
    <source>
        <dbReference type="ARBA" id="ARBA00023163"/>
    </source>
</evidence>
<sequence>MMDFNEDRVTEICSKSIIFKGVDKAIIKEFLSSLSYKVVFIKKGELIIKEDDYIDYLGLVLEGEVNVCKYCPDGSESLLSKLKTHEVFGLDILCTPSRNSFYYAYATKPSFILKIDKKILEKGKVISEEDTSKIYGNVITCLANICAKKCHKIELVSQKSIRDKIMIYLSIQKKNNNSNKFKISFDRDQLANYLCVNRSVLSHELSLMQKEGIIKFKKNEFEILE</sequence>
<dbReference type="RefSeq" id="WP_161791905.1">
    <property type="nucleotide sequence ID" value="NZ_JAWGXO010000002.1"/>
</dbReference>
<keyword evidence="1" id="KW-0805">Transcription regulation</keyword>
<protein>
    <recommendedName>
        <fullName evidence="4">Cyclic nucleotide-binding domain-containing protein</fullName>
    </recommendedName>
</protein>
<dbReference type="CDD" id="cd00038">
    <property type="entry name" value="CAP_ED"/>
    <property type="match status" value="1"/>
</dbReference>
<dbReference type="InterPro" id="IPR036390">
    <property type="entry name" value="WH_DNA-bd_sf"/>
</dbReference>
<evidence type="ECO:0000313" key="6">
    <source>
        <dbReference type="Proteomes" id="UP000031189"/>
    </source>
</evidence>
<dbReference type="InterPro" id="IPR000595">
    <property type="entry name" value="cNMP-bd_dom"/>
</dbReference>
<dbReference type="STRING" id="1577792.QX51_06145"/>
<gene>
    <name evidence="5" type="ORF">QX51_06145</name>
</gene>
<evidence type="ECO:0000259" key="4">
    <source>
        <dbReference type="PROSITE" id="PS50042"/>
    </source>
</evidence>
<dbReference type="InterPro" id="IPR018490">
    <property type="entry name" value="cNMP-bd_dom_sf"/>
</dbReference>
<keyword evidence="3" id="KW-0804">Transcription</keyword>
<dbReference type="SMART" id="SM00100">
    <property type="entry name" value="cNMP"/>
    <property type="match status" value="1"/>
</dbReference>
<name>A0A0B3WT65_9FIRM</name>
<dbReference type="InterPro" id="IPR012318">
    <property type="entry name" value="HTH_CRP"/>
</dbReference>
<proteinExistence type="predicted"/>
<accession>A0A0B3WT65</accession>
<reference evidence="5 6" key="1">
    <citation type="submission" date="2014-12" db="EMBL/GenBank/DDBJ databases">
        <title>Draft genome sequence of Terrisporobacter sp. 08-306576, isolated from the blood culture of a bacteremia patient.</title>
        <authorList>
            <person name="Lund L.C."/>
            <person name="Sydenham T.V."/>
            <person name="Hogh S.V."/>
            <person name="Skov M.N."/>
            <person name="Kemp M."/>
            <person name="Justesen U.S."/>
        </authorList>
    </citation>
    <scope>NUCLEOTIDE SEQUENCE [LARGE SCALE GENOMIC DNA]</scope>
    <source>
        <strain evidence="5 6">08-306576</strain>
    </source>
</reference>
<keyword evidence="2" id="KW-0238">DNA-binding</keyword>